<evidence type="ECO:0000313" key="2">
    <source>
        <dbReference type="Proteomes" id="UP000027661"/>
    </source>
</evidence>
<dbReference type="RefSeq" id="WP_016270387.1">
    <property type="nucleotide sequence ID" value="NZ_JNHM01000148.1"/>
</dbReference>
<proteinExistence type="predicted"/>
<reference evidence="1 2" key="1">
    <citation type="submission" date="2014-04" db="EMBL/GenBank/DDBJ databases">
        <authorList>
            <person name="Sears C."/>
            <person name="Carroll K."/>
            <person name="Sack B.R."/>
            <person name="Qadri F."/>
            <person name="Myers L.L."/>
            <person name="Chung G.-T."/>
            <person name="Escheverria P."/>
            <person name="Fraser C.M."/>
            <person name="Sadzewicz L."/>
            <person name="Shefchek K.A."/>
            <person name="Tallon L."/>
            <person name="Das S.P."/>
            <person name="Daugherty S."/>
            <person name="Mongodin E.F."/>
        </authorList>
    </citation>
    <scope>NUCLEOTIDE SEQUENCE [LARGE SCALE GENOMIC DNA]</scope>
    <source>
        <strain evidence="1 2">3975 RP4</strain>
    </source>
</reference>
<dbReference type="EMBL" id="JNHM01000148">
    <property type="protein sequence ID" value="KDS45079.1"/>
    <property type="molecule type" value="Genomic_DNA"/>
</dbReference>
<protein>
    <submittedName>
        <fullName evidence="1">Glycosyl transferase</fullName>
    </submittedName>
</protein>
<gene>
    <name evidence="1" type="ORF">M099_4074</name>
</gene>
<dbReference type="GO" id="GO:0016740">
    <property type="term" value="F:transferase activity"/>
    <property type="evidence" value="ECO:0007669"/>
    <property type="project" value="UniProtKB-KW"/>
</dbReference>
<accession>A0A069S4W0</accession>
<sequence length="57" mass="6575">MSKGIIVVGGTEEEHYNLLGKDRLHPIINVYPEENDIYNKLDSLLANPNFSIIRRQH</sequence>
<organism evidence="1 2">
    <name type="scientific">Phocaeicola vulgatus str. 3975 RP4</name>
    <dbReference type="NCBI Taxonomy" id="1339352"/>
    <lineage>
        <taxon>Bacteria</taxon>
        <taxon>Pseudomonadati</taxon>
        <taxon>Bacteroidota</taxon>
        <taxon>Bacteroidia</taxon>
        <taxon>Bacteroidales</taxon>
        <taxon>Bacteroidaceae</taxon>
        <taxon>Phocaeicola</taxon>
    </lineage>
</organism>
<dbReference type="AlphaFoldDB" id="A0A069S4W0"/>
<comment type="caution">
    <text evidence="1">The sequence shown here is derived from an EMBL/GenBank/DDBJ whole genome shotgun (WGS) entry which is preliminary data.</text>
</comment>
<dbReference type="Proteomes" id="UP000027661">
    <property type="component" value="Unassembled WGS sequence"/>
</dbReference>
<evidence type="ECO:0000313" key="1">
    <source>
        <dbReference type="EMBL" id="KDS45079.1"/>
    </source>
</evidence>
<name>A0A069S4W0_PHOVU</name>
<keyword evidence="1" id="KW-0808">Transferase</keyword>